<reference evidence="2 3" key="1">
    <citation type="journal article" date="2019" name="Int. J. Syst. Evol. Microbiol.">
        <title>The Global Catalogue of Microorganisms (GCM) 10K type strain sequencing project: providing services to taxonomists for standard genome sequencing and annotation.</title>
        <authorList>
            <consortium name="The Broad Institute Genomics Platform"/>
            <consortium name="The Broad Institute Genome Sequencing Center for Infectious Disease"/>
            <person name="Wu L."/>
            <person name="Ma J."/>
        </authorList>
    </citation>
    <scope>NUCLEOTIDE SEQUENCE [LARGE SCALE GENOMIC DNA]</scope>
    <source>
        <strain evidence="2 3">JCM 10303</strain>
    </source>
</reference>
<dbReference type="Proteomes" id="UP001500729">
    <property type="component" value="Unassembled WGS sequence"/>
</dbReference>
<proteinExistence type="predicted"/>
<protein>
    <recommendedName>
        <fullName evidence="4">Secreted protein</fullName>
    </recommendedName>
</protein>
<organism evidence="2 3">
    <name type="scientific">Saccharopolyspora erythraea</name>
    <name type="common">Streptomyces erythraeus</name>
    <dbReference type="NCBI Taxonomy" id="1836"/>
    <lineage>
        <taxon>Bacteria</taxon>
        <taxon>Bacillati</taxon>
        <taxon>Actinomycetota</taxon>
        <taxon>Actinomycetes</taxon>
        <taxon>Pseudonocardiales</taxon>
        <taxon>Pseudonocardiaceae</taxon>
        <taxon>Saccharopolyspora</taxon>
    </lineage>
</organism>
<evidence type="ECO:0000313" key="3">
    <source>
        <dbReference type="Proteomes" id="UP001500729"/>
    </source>
</evidence>
<evidence type="ECO:0000313" key="2">
    <source>
        <dbReference type="EMBL" id="GAA0547885.1"/>
    </source>
</evidence>
<dbReference type="EMBL" id="BAAAGS010000044">
    <property type="protein sequence ID" value="GAA0547885.1"/>
    <property type="molecule type" value="Genomic_DNA"/>
</dbReference>
<keyword evidence="3" id="KW-1185">Reference proteome</keyword>
<gene>
    <name evidence="2" type="ORF">GCM10009533_53260</name>
</gene>
<sequence>MVLLTVLGPLQSSASSGPVFQSGSSKSETEKHEHREGHKLRERLPGIALHRRAYVPRELGRRPLPHSMQHGIRDRQFADQEVRYRPRLAVLPEERVRSLHSPALLQVFRH</sequence>
<evidence type="ECO:0008006" key="4">
    <source>
        <dbReference type="Google" id="ProtNLM"/>
    </source>
</evidence>
<accession>A0ABN1DN59</accession>
<feature type="compositionally biased region" description="Basic and acidic residues" evidence="1">
    <location>
        <begin position="27"/>
        <end position="36"/>
    </location>
</feature>
<name>A0ABN1DN59_SACER</name>
<feature type="region of interest" description="Disordered" evidence="1">
    <location>
        <begin position="1"/>
        <end position="43"/>
    </location>
</feature>
<evidence type="ECO:0000256" key="1">
    <source>
        <dbReference type="SAM" id="MobiDB-lite"/>
    </source>
</evidence>
<comment type="caution">
    <text evidence="2">The sequence shown here is derived from an EMBL/GenBank/DDBJ whole genome shotgun (WGS) entry which is preliminary data.</text>
</comment>
<feature type="region of interest" description="Disordered" evidence="1">
    <location>
        <begin position="58"/>
        <end position="77"/>
    </location>
</feature>
<feature type="compositionally biased region" description="Polar residues" evidence="1">
    <location>
        <begin position="10"/>
        <end position="26"/>
    </location>
</feature>